<dbReference type="PROSITE" id="PS00455">
    <property type="entry name" value="AMP_BINDING"/>
    <property type="match status" value="1"/>
</dbReference>
<dbReference type="InterPro" id="IPR013120">
    <property type="entry name" value="FAR_NAD-bd"/>
</dbReference>
<evidence type="ECO:0000256" key="1">
    <source>
        <dbReference type="ARBA" id="ARBA00022450"/>
    </source>
</evidence>
<dbReference type="Proteomes" id="UP000754883">
    <property type="component" value="Unassembled WGS sequence"/>
</dbReference>
<dbReference type="GO" id="GO:0016491">
    <property type="term" value="F:oxidoreductase activity"/>
    <property type="evidence" value="ECO:0007669"/>
    <property type="project" value="UniProtKB-KW"/>
</dbReference>
<dbReference type="GO" id="GO:0044550">
    <property type="term" value="P:secondary metabolite biosynthetic process"/>
    <property type="evidence" value="ECO:0007669"/>
    <property type="project" value="UniProtKB-ARBA"/>
</dbReference>
<protein>
    <recommendedName>
        <fullName evidence="12">Polyketide synthase</fullName>
    </recommendedName>
</protein>
<dbReference type="SMART" id="SM00822">
    <property type="entry name" value="PKS_KR"/>
    <property type="match status" value="1"/>
</dbReference>
<dbReference type="SUPFAM" id="SSF56801">
    <property type="entry name" value="Acetyl-CoA synthetase-like"/>
    <property type="match status" value="1"/>
</dbReference>
<dbReference type="InterPro" id="IPR036736">
    <property type="entry name" value="ACP-like_sf"/>
</dbReference>
<dbReference type="InterPro" id="IPR014031">
    <property type="entry name" value="Ketoacyl_synth_C"/>
</dbReference>
<dbReference type="InterPro" id="IPR016035">
    <property type="entry name" value="Acyl_Trfase/lysoPLipase"/>
</dbReference>
<dbReference type="Pfam" id="PF16197">
    <property type="entry name" value="KAsynt_C_assoc"/>
    <property type="match status" value="1"/>
</dbReference>
<keyword evidence="1" id="KW-0596">Phosphopantetheine</keyword>
<dbReference type="Pfam" id="PF07993">
    <property type="entry name" value="NAD_binding_4"/>
    <property type="match status" value="1"/>
</dbReference>
<sequence length="2517" mass="271383">MVHDFNETDDASTLGFTLPQLLQVNSTCHHKTAVVCANTSLSYADLHARANRLADWFGRRGIGPGCLVGVALDRSVDLVVVFLAVLQSGAAYVPLDPAFPAERLNQMIQDAKLELLVAEANILESMTQNDIETCNIEDVQEAIKSDEDYYRHTDVQIRPEDLAFVIYTSGSTGRAKGVEISHGAACNFILSLLKETGHNGGDRMLAIAPVSFDMAFYELILPLACSGTVVIAQANQLKDPTALLGLMEEHAITVVSATPTRWQMLIDSGWGTAPKLKIIMSGGEVLSRQLAERLLDYSERVFNGYGPTEATVCTSVWRVRRGQDVIVGRPLANVRLYVLGPDLAPVPEGCSGELYIAGAGLARGYRHNPELTSSAFVRDPFHEGRMYRSGDIARFLSSDELVVLGRADGQVKVRGNRVEIGDIESAMTAHPCVSAAIVISDGDRLTGYYARAAKKNGQELPENAEEPMKFQGLLRDWLAKQLPSYMIPAFLVELQAFPVTVNGKIDRTKLSQPVAGFQLPAEMGRWTEMQRQVWFIWSNVLGHSQIDLDDNFFHKGGDSARVVQVHAGLLKLLGKPVMLAKLFEHYTIRTLTAHLTSNDRAEEDLPVQEQHTHSDGRKEPIAVISMACRLPGGVDTPEEFWELLESGKDAIVDVPKDRWDVDAVYDADPDAPGKTYCRTGCFLTSINSFDPPAIGITPLEAGQISKEQLVMHETCWEAFERAGYTTQQLNGSRTGVYLGLINAPAYSVNGAGESLHHGGTGGIGSMASGRISHTLGLEGPSLTIDTACSSSLVATHLAINALQQGECDMAIAGGVNLLLTPALHVEFSRLGAMSRDGRCRAFASDTGGTGWGEGCAAVVLKRLSDAERDGDEVLAKLRGNAVNHDGHSSNLTAPSGSAQRRLILAALASSGLRPNDIDYIEAHGTGTKLGDSIEATALAEVFGGSRSEDTPLWVGSAKSNVGHTQAAAGMVGLLKVVLAMQHGILPQSLHVEQPTTTVDWESAGMAVVQTKQPWAPTKTRPRRAGVSAFGVSGTNSHIIVEEAPKLAGVNTPRESVSASLPNSLPVLISGRSKAVLRQQVRKLRSYLRSRDARDICLADVAFSLATSRNHYGQRLAFMVGSLAQLDEKLSLELAAQEAPAGFTHEAGNPCIAMLFTGQGGRLLQMGRELASYHPVFRAAVDEVAGHFEGRLQDVIWADPDSENAAVLRRTDYAQPALFSIQVALWRLWNSWGVQPQFVLGHSAGELAAAHVAGIMDLPDACRLVTARSRLMQAVDQAGKMAALKVGPSETREAIVELDIGHKVSIAAYNSSEETVVSGDVDAVEALCDYASRQGHGSKVLEASHAFHSCHMDGMLADLQAVAGTLHFHPPKVAVVSTLTGKLAEPGQLEQPAYWVQQVREAVRFSDGIRELSNHGANTFIELGPSPTLCGMGAACLSSETLRGDAGCEPAWLPSLVPKKGDVTVIQKSLADLHARHVNINWKAYFEPFSCKRVRLPTYAFQREVIGQNEAAVKSDVNGHATTSSQGTKLPVTGSFPLEIKWNPIDVENVRPTQGIWGLCESTGTESLTDYVRNALSTVEGLRLVPVNDLEEVASLDGLICPWESDAASHTPSQAGQLTMKALTQLQKVSSVQFSKPVVWVTRQAIGTGVVASELLQGIEAAPLWGLMRSVRGEQSEMRLRLVDLDAETGATGAASNIISSIIALNDEPECAIRGDQILVPRIAHAEEPGSSVPSLKAEPLIRPDGAVLITGGLGDLGAHIARLLASRHGVLDLILVSRRGMAAPNAKSVVAELASLGANATVVTGSVDDLESMQRIMELFNHSRPLRGVVHTAGVADTGILSTLKPERCPEVFAPKVSGAWNMHTLTKDMDLDIFVLFSSISGVIGLPGIGLYAAANAFLDALAHLRIATGLPATSIAFGTWQGEGMAAGHSGTIRAHTSQFGRSPLTHEEGLRLFHQAASSRRALTVATSLDLKRLQNHFDDRGGVPALFRSLLGQRSSQPGQNLRKAWSAAPAKQRPGIVLRMVQETIASALAFAHPDEVDVHKRLQDVGIDSLTAVLVRNHLSVLTGLKLSANFTYHHPSVKALSDHLTSKLQSDWDAEDVTPTSLLPQSSNLDPVTNTPLSTDSPSISLASIRKGCLDACLRFENATQCVTRPKSVLVTGCTGFVGAFIVHELLKQGITVYCLVRANNDRHARQRMVDTLTWYGLWDARFIPILHIVVGDITQPLLGLGEQLFEELSETVDAICHSAGLVDWMRPLDDYVGPNMISTHEVLRLASRGRGKAVHLVSTIATLPMHLGWDVSEDQYEHSYATSKMMAERMVSAARWRGARASVYRMPFVFASSTGHFRLDRGDFLHNLIAGSIQMGSFPVINADLSTVLPVDYLCRSMVDVVTRDVSRIGRDFDFKHEDAPSFGDLFGMMVAAGAAKGTMPFSDWREKALSHASAHPTSSLARIATVLDDCDEEAVAAMFGTLPLGPNILDGNRDSDHSTPLVDVQFVENYLNIISALSRSKAEH</sequence>
<evidence type="ECO:0008006" key="12">
    <source>
        <dbReference type="Google" id="ProtNLM"/>
    </source>
</evidence>
<evidence type="ECO:0000313" key="11">
    <source>
        <dbReference type="Proteomes" id="UP000754883"/>
    </source>
</evidence>
<organism evidence="10 11">
    <name type="scientific">Clonostachys byssicola</name>
    <dbReference type="NCBI Taxonomy" id="160290"/>
    <lineage>
        <taxon>Eukaryota</taxon>
        <taxon>Fungi</taxon>
        <taxon>Dikarya</taxon>
        <taxon>Ascomycota</taxon>
        <taxon>Pezizomycotina</taxon>
        <taxon>Sordariomycetes</taxon>
        <taxon>Hypocreomycetidae</taxon>
        <taxon>Hypocreales</taxon>
        <taxon>Bionectriaceae</taxon>
        <taxon>Clonostachys</taxon>
    </lineage>
</organism>
<keyword evidence="5" id="KW-0808">Transferase</keyword>
<dbReference type="InterPro" id="IPR050091">
    <property type="entry name" value="PKS_NRPS_Biosynth_Enz"/>
</dbReference>
<dbReference type="InterPro" id="IPR010071">
    <property type="entry name" value="AA_adenyl_dom"/>
</dbReference>
<dbReference type="CDD" id="cd08956">
    <property type="entry name" value="KR_3_FAS_SDR_x"/>
    <property type="match status" value="1"/>
</dbReference>
<proteinExistence type="predicted"/>
<dbReference type="Gene3D" id="3.30.300.30">
    <property type="match status" value="1"/>
</dbReference>
<evidence type="ECO:0000256" key="3">
    <source>
        <dbReference type="ARBA" id="ARBA00022598"/>
    </source>
</evidence>
<dbReference type="GO" id="GO:0016874">
    <property type="term" value="F:ligase activity"/>
    <property type="evidence" value="ECO:0007669"/>
    <property type="project" value="UniProtKB-KW"/>
</dbReference>
<dbReference type="InterPro" id="IPR009081">
    <property type="entry name" value="PP-bd_ACP"/>
</dbReference>
<dbReference type="GO" id="GO:0032259">
    <property type="term" value="P:methylation"/>
    <property type="evidence" value="ECO:0007669"/>
    <property type="project" value="UniProtKB-KW"/>
</dbReference>
<dbReference type="Gene3D" id="3.40.50.12780">
    <property type="entry name" value="N-terminal domain of ligase-like"/>
    <property type="match status" value="1"/>
</dbReference>
<dbReference type="InterPro" id="IPR014043">
    <property type="entry name" value="Acyl_transferase_dom"/>
</dbReference>
<comment type="caution">
    <text evidence="10">The sequence shown here is derived from an EMBL/GenBank/DDBJ whole genome shotgun (WGS) entry which is preliminary data.</text>
</comment>
<dbReference type="Gene3D" id="3.40.47.10">
    <property type="match status" value="1"/>
</dbReference>
<dbReference type="Pfam" id="PF13193">
    <property type="entry name" value="AMP-binding_C"/>
    <property type="match status" value="1"/>
</dbReference>
<dbReference type="GO" id="GO:0006633">
    <property type="term" value="P:fatty acid biosynthetic process"/>
    <property type="evidence" value="ECO:0007669"/>
    <property type="project" value="TreeGrafter"/>
</dbReference>
<dbReference type="FunFam" id="3.40.50.980:FF:000001">
    <property type="entry name" value="Non-ribosomal peptide synthetase"/>
    <property type="match status" value="1"/>
</dbReference>
<dbReference type="InterPro" id="IPR000873">
    <property type="entry name" value="AMP-dep_synth/lig_dom"/>
</dbReference>
<keyword evidence="11" id="KW-1185">Reference proteome</keyword>
<dbReference type="InterPro" id="IPR016036">
    <property type="entry name" value="Malonyl_transacylase_ACP-bd"/>
</dbReference>
<evidence type="ECO:0000256" key="5">
    <source>
        <dbReference type="ARBA" id="ARBA00022679"/>
    </source>
</evidence>
<dbReference type="SUPFAM" id="SSF53901">
    <property type="entry name" value="Thiolase-like"/>
    <property type="match status" value="1"/>
</dbReference>
<dbReference type="InterPro" id="IPR025110">
    <property type="entry name" value="AMP-bd_C"/>
</dbReference>
<dbReference type="EMBL" id="CABFNO020001546">
    <property type="protein sequence ID" value="CAG9998278.1"/>
    <property type="molecule type" value="Genomic_DNA"/>
</dbReference>
<dbReference type="InterPro" id="IPR014030">
    <property type="entry name" value="Ketoacyl_synth_N"/>
</dbReference>
<dbReference type="InterPro" id="IPR020845">
    <property type="entry name" value="AMP-binding_CS"/>
</dbReference>
<keyword evidence="2" id="KW-0597">Phosphoprotein</keyword>
<dbReference type="CDD" id="cd05930">
    <property type="entry name" value="A_NRPS"/>
    <property type="match status" value="1"/>
</dbReference>
<dbReference type="GO" id="GO:0031177">
    <property type="term" value="F:phosphopantetheine binding"/>
    <property type="evidence" value="ECO:0007669"/>
    <property type="project" value="InterPro"/>
</dbReference>
<dbReference type="NCBIfam" id="TIGR01733">
    <property type="entry name" value="AA-adenyl-dom"/>
    <property type="match status" value="1"/>
</dbReference>
<evidence type="ECO:0000313" key="10">
    <source>
        <dbReference type="EMBL" id="CAG9998278.1"/>
    </source>
</evidence>
<feature type="domain" description="Carrier" evidence="8">
    <location>
        <begin position="524"/>
        <end position="599"/>
    </location>
</feature>
<dbReference type="PROSITE" id="PS52004">
    <property type="entry name" value="KS3_2"/>
    <property type="match status" value="1"/>
</dbReference>
<dbReference type="InterPro" id="IPR045851">
    <property type="entry name" value="AMP-bd_C_sf"/>
</dbReference>
<dbReference type="SMART" id="SM00823">
    <property type="entry name" value="PKS_PP"/>
    <property type="match status" value="2"/>
</dbReference>
<dbReference type="InterPro" id="IPR006162">
    <property type="entry name" value="Ppantetheine_attach_site"/>
</dbReference>
<dbReference type="InterPro" id="IPR016039">
    <property type="entry name" value="Thiolase-like"/>
</dbReference>
<feature type="domain" description="Carrier" evidence="8">
    <location>
        <begin position="2013"/>
        <end position="2095"/>
    </location>
</feature>
<dbReference type="Pfam" id="PF08659">
    <property type="entry name" value="KR"/>
    <property type="match status" value="1"/>
</dbReference>
<dbReference type="InterPro" id="IPR020806">
    <property type="entry name" value="PKS_PP-bd"/>
</dbReference>
<dbReference type="PROSITE" id="PS00012">
    <property type="entry name" value="PHOSPHOPANTETHEINE"/>
    <property type="match status" value="1"/>
</dbReference>
<dbReference type="PANTHER" id="PTHR43775:SF51">
    <property type="entry name" value="INACTIVE PHENOLPHTHIOCEROL SYNTHESIS POLYKETIDE SYNTHASE TYPE I PKS1-RELATED"/>
    <property type="match status" value="1"/>
</dbReference>
<dbReference type="Pfam" id="PF00501">
    <property type="entry name" value="AMP-binding"/>
    <property type="match status" value="1"/>
</dbReference>
<evidence type="ECO:0000256" key="6">
    <source>
        <dbReference type="ARBA" id="ARBA00023002"/>
    </source>
</evidence>
<dbReference type="SUPFAM" id="SSF47336">
    <property type="entry name" value="ACP-like"/>
    <property type="match status" value="2"/>
</dbReference>
<dbReference type="InterPro" id="IPR032821">
    <property type="entry name" value="PKS_assoc"/>
</dbReference>
<dbReference type="PANTHER" id="PTHR43775">
    <property type="entry name" value="FATTY ACID SYNTHASE"/>
    <property type="match status" value="1"/>
</dbReference>
<dbReference type="Gene3D" id="3.30.70.3290">
    <property type="match status" value="1"/>
</dbReference>
<dbReference type="GO" id="GO:0008168">
    <property type="term" value="F:methyltransferase activity"/>
    <property type="evidence" value="ECO:0007669"/>
    <property type="project" value="UniProtKB-KW"/>
</dbReference>
<dbReference type="Pfam" id="PF00698">
    <property type="entry name" value="Acyl_transf_1"/>
    <property type="match status" value="1"/>
</dbReference>
<reference evidence="10" key="1">
    <citation type="submission" date="2021-10" db="EMBL/GenBank/DDBJ databases">
        <authorList>
            <person name="Piombo E."/>
        </authorList>
    </citation>
    <scope>NUCLEOTIDE SEQUENCE</scope>
</reference>
<dbReference type="SMART" id="SM00825">
    <property type="entry name" value="PKS_KS"/>
    <property type="match status" value="1"/>
</dbReference>
<evidence type="ECO:0000259" key="8">
    <source>
        <dbReference type="PROSITE" id="PS50075"/>
    </source>
</evidence>
<evidence type="ECO:0000256" key="7">
    <source>
        <dbReference type="ARBA" id="ARBA00023268"/>
    </source>
</evidence>
<keyword evidence="6" id="KW-0560">Oxidoreductase</keyword>
<accession>A0A9N9US66</accession>
<dbReference type="InterPro" id="IPR013968">
    <property type="entry name" value="PKS_KR"/>
</dbReference>
<keyword evidence="3" id="KW-0436">Ligase</keyword>
<dbReference type="SUPFAM" id="SSF55048">
    <property type="entry name" value="Probable ACP-binding domain of malonyl-CoA ACP transacylase"/>
    <property type="match status" value="1"/>
</dbReference>
<dbReference type="SMART" id="SM00827">
    <property type="entry name" value="PKS_AT"/>
    <property type="match status" value="1"/>
</dbReference>
<dbReference type="PROSITE" id="PS50075">
    <property type="entry name" value="CARRIER"/>
    <property type="match status" value="2"/>
</dbReference>
<dbReference type="InterPro" id="IPR057326">
    <property type="entry name" value="KR_dom"/>
</dbReference>
<dbReference type="SUPFAM" id="SSF52151">
    <property type="entry name" value="FabD/lysophospholipase-like"/>
    <property type="match status" value="1"/>
</dbReference>
<name>A0A9N9US66_9HYPO</name>
<keyword evidence="4" id="KW-0489">Methyltransferase</keyword>
<dbReference type="CDD" id="cd00833">
    <property type="entry name" value="PKS"/>
    <property type="match status" value="1"/>
</dbReference>
<dbReference type="Gene3D" id="1.10.1200.10">
    <property type="entry name" value="ACP-like"/>
    <property type="match status" value="2"/>
</dbReference>
<dbReference type="GO" id="GO:0004312">
    <property type="term" value="F:fatty acid synthase activity"/>
    <property type="evidence" value="ECO:0007669"/>
    <property type="project" value="TreeGrafter"/>
</dbReference>
<dbReference type="InterPro" id="IPR020841">
    <property type="entry name" value="PKS_Beta-ketoAc_synthase_dom"/>
</dbReference>
<dbReference type="Pfam" id="PF02801">
    <property type="entry name" value="Ketoacyl-synt_C"/>
    <property type="match status" value="1"/>
</dbReference>
<dbReference type="Gene3D" id="3.40.366.10">
    <property type="entry name" value="Malonyl-Coenzyme A Acyl Carrier Protein, domain 2"/>
    <property type="match status" value="1"/>
</dbReference>
<feature type="domain" description="Ketosynthase family 3 (KS3)" evidence="9">
    <location>
        <begin position="618"/>
        <end position="1042"/>
    </location>
</feature>
<dbReference type="OrthoDB" id="5334845at2759"/>
<evidence type="ECO:0000256" key="2">
    <source>
        <dbReference type="ARBA" id="ARBA00022553"/>
    </source>
</evidence>
<gene>
    <name evidence="10" type="ORF">CBYS24578_00003574</name>
</gene>
<keyword evidence="7" id="KW-0511">Multifunctional enzyme</keyword>
<dbReference type="InterPro" id="IPR001227">
    <property type="entry name" value="Ac_transferase_dom_sf"/>
</dbReference>
<dbReference type="FunFam" id="3.40.47.10:FF:000019">
    <property type="entry name" value="Polyketide synthase type I"/>
    <property type="match status" value="1"/>
</dbReference>
<dbReference type="Pfam" id="PF00550">
    <property type="entry name" value="PP-binding"/>
    <property type="match status" value="2"/>
</dbReference>
<dbReference type="SUPFAM" id="SSF51735">
    <property type="entry name" value="NAD(P)-binding Rossmann-fold domains"/>
    <property type="match status" value="3"/>
</dbReference>
<dbReference type="SMART" id="SM01294">
    <property type="entry name" value="PKS_PP_betabranch"/>
    <property type="match status" value="1"/>
</dbReference>
<evidence type="ECO:0000256" key="4">
    <source>
        <dbReference type="ARBA" id="ARBA00022603"/>
    </source>
</evidence>
<dbReference type="InterPro" id="IPR036291">
    <property type="entry name" value="NAD(P)-bd_dom_sf"/>
</dbReference>
<dbReference type="InterPro" id="IPR042099">
    <property type="entry name" value="ANL_N_sf"/>
</dbReference>
<dbReference type="Gene3D" id="3.40.50.720">
    <property type="entry name" value="NAD(P)-binding Rossmann-like Domain"/>
    <property type="match status" value="2"/>
</dbReference>
<dbReference type="Pfam" id="PF00109">
    <property type="entry name" value="ketoacyl-synt"/>
    <property type="match status" value="1"/>
</dbReference>
<evidence type="ECO:0000259" key="9">
    <source>
        <dbReference type="PROSITE" id="PS52004"/>
    </source>
</evidence>